<dbReference type="Pfam" id="PF17191">
    <property type="entry name" value="RecG_wedge"/>
    <property type="match status" value="1"/>
</dbReference>
<keyword evidence="11" id="KW-1185">Reference proteome</keyword>
<evidence type="ECO:0000259" key="8">
    <source>
        <dbReference type="PROSITE" id="PS51192"/>
    </source>
</evidence>
<dbReference type="RefSeq" id="WP_231908492.1">
    <property type="nucleotide sequence ID" value="NZ_LT629700.1"/>
</dbReference>
<dbReference type="InterPro" id="IPR011545">
    <property type="entry name" value="DEAD/DEAH_box_helicase_dom"/>
</dbReference>
<dbReference type="InterPro" id="IPR027417">
    <property type="entry name" value="P-loop_NTPase"/>
</dbReference>
<keyword evidence="3" id="KW-0378">Hydrolase</keyword>
<reference evidence="11" key="1">
    <citation type="submission" date="2016-10" db="EMBL/GenBank/DDBJ databases">
        <authorList>
            <person name="Varghese N."/>
            <person name="Submissions S."/>
        </authorList>
    </citation>
    <scope>NUCLEOTIDE SEQUENCE [LARGE SCALE GENOMIC DNA]</scope>
    <source>
        <strain evidence="11">DSM 20632</strain>
    </source>
</reference>
<dbReference type="EMBL" id="LT629700">
    <property type="protein sequence ID" value="SDL69187.1"/>
    <property type="molecule type" value="Genomic_DNA"/>
</dbReference>
<feature type="domain" description="Helicase C-terminal" evidence="9">
    <location>
        <begin position="480"/>
        <end position="641"/>
    </location>
</feature>
<dbReference type="Proteomes" id="UP000199350">
    <property type="component" value="Chromosome I"/>
</dbReference>
<dbReference type="SUPFAM" id="SSF52540">
    <property type="entry name" value="P-loop containing nucleoside triphosphate hydrolases"/>
    <property type="match status" value="1"/>
</dbReference>
<dbReference type="GO" id="GO:0016787">
    <property type="term" value="F:hydrolase activity"/>
    <property type="evidence" value="ECO:0007669"/>
    <property type="project" value="UniProtKB-KW"/>
</dbReference>
<evidence type="ECO:0000259" key="9">
    <source>
        <dbReference type="PROSITE" id="PS51194"/>
    </source>
</evidence>
<dbReference type="InterPro" id="IPR014001">
    <property type="entry name" value="Helicase_ATP-bd"/>
</dbReference>
<sequence>MLGNVDGSAFGDSRPLNLVIPTKQARALHKHLGIETCGDLLRHYPRKYLHYGSGSDLSGTRDGDTISIVGDITAASTMPRGKRPIYKISVDDGRYEFGVTFFGSQYAMRVLTVGKRAMFTGKLSYYRGTPQLQHPDFVLLDGPTEATGALKQLAHFGNLEDILAGREWLPMYRATSRVSTWTIMGAVHAVLATLPEVKEPLGFTPIGFASLNRAIREIHEPGPAGPEAARARLKYDEAFAVALVMAVRRADRLAQDTAALPHVTGGYMDELLTRLPYGLTDGQTFVLGEITSDMGRPRPMSRLLQGEVGSGKTVVSLLAMLQAIDNGAQCALLAPTEVLAMQHARSLQETVMRAGLPVRVVALSGSMSAARKQDALLKIVSGEADIVVGTHALIQESVEFFRLGLVVVDEQHRFGVEQRDALRAKAGENPPHLLVMTATPIPRTMAITVFGDLEISTLRELPGGRKPIQSAVVPDFKPAWVARAWEKIREEVAAGHQAYIVCPRIDDRGGVIETAERLAATEFAGLEVGVLHGRMKGEEKDAVMGDFAAGAIDVLVSTTVIEVGVDVPNATVMLVLEAEHFGVSQLHQLRGRVGRGGNSSLCLFHTAAEEGTPAFDRISQVAATSDGFALAELDLRNRQEGDILGANQSGSRRTLRLINLVEDYDIVRRAYDDAEAYVLDHPELARRAASSLMTAVPEEWEYLDKS</sequence>
<keyword evidence="6" id="KW-0238">DNA-binding</keyword>
<keyword evidence="5" id="KW-0067">ATP-binding</keyword>
<dbReference type="SMART" id="SM00490">
    <property type="entry name" value="HELICc"/>
    <property type="match status" value="1"/>
</dbReference>
<dbReference type="PROSITE" id="PS51194">
    <property type="entry name" value="HELICASE_CTER"/>
    <property type="match status" value="1"/>
</dbReference>
<dbReference type="Pfam" id="PF00271">
    <property type="entry name" value="Helicase_C"/>
    <property type="match status" value="1"/>
</dbReference>
<dbReference type="InterPro" id="IPR047112">
    <property type="entry name" value="RecG/Mfd"/>
</dbReference>
<name>A0A1G9M5H5_9CORY</name>
<dbReference type="AlphaFoldDB" id="A0A1G9M5H5"/>
<protein>
    <submittedName>
        <fullName evidence="10">ATP-dependent DNA helicase RecG</fullName>
    </submittedName>
</protein>
<dbReference type="STRING" id="38302.SAMN04488535_0434"/>
<keyword evidence="2" id="KW-0227">DNA damage</keyword>
<evidence type="ECO:0000256" key="3">
    <source>
        <dbReference type="ARBA" id="ARBA00022801"/>
    </source>
</evidence>
<dbReference type="CDD" id="cd17992">
    <property type="entry name" value="DEXHc_RecG"/>
    <property type="match status" value="1"/>
</dbReference>
<keyword evidence="4 10" id="KW-0347">Helicase</keyword>
<organism evidence="10 11">
    <name type="scientific">Corynebacterium mycetoides</name>
    <dbReference type="NCBI Taxonomy" id="38302"/>
    <lineage>
        <taxon>Bacteria</taxon>
        <taxon>Bacillati</taxon>
        <taxon>Actinomycetota</taxon>
        <taxon>Actinomycetes</taxon>
        <taxon>Mycobacteriales</taxon>
        <taxon>Corynebacteriaceae</taxon>
        <taxon>Corynebacterium</taxon>
    </lineage>
</organism>
<dbReference type="PROSITE" id="PS51192">
    <property type="entry name" value="HELICASE_ATP_BIND_1"/>
    <property type="match status" value="1"/>
</dbReference>
<dbReference type="PANTHER" id="PTHR47964">
    <property type="entry name" value="ATP-DEPENDENT DNA HELICASE HOMOLOG RECG, CHLOROPLASTIC"/>
    <property type="match status" value="1"/>
</dbReference>
<gene>
    <name evidence="10" type="ORF">SAMN04488535_0434</name>
</gene>
<keyword evidence="7" id="KW-0234">DNA repair</keyword>
<dbReference type="Gene3D" id="2.40.50.140">
    <property type="entry name" value="Nucleic acid-binding proteins"/>
    <property type="match status" value="1"/>
</dbReference>
<evidence type="ECO:0000256" key="6">
    <source>
        <dbReference type="ARBA" id="ARBA00023125"/>
    </source>
</evidence>
<evidence type="ECO:0000313" key="10">
    <source>
        <dbReference type="EMBL" id="SDL69187.1"/>
    </source>
</evidence>
<dbReference type="SMART" id="SM00487">
    <property type="entry name" value="DEXDc"/>
    <property type="match status" value="1"/>
</dbReference>
<evidence type="ECO:0000256" key="7">
    <source>
        <dbReference type="ARBA" id="ARBA00023204"/>
    </source>
</evidence>
<evidence type="ECO:0000256" key="2">
    <source>
        <dbReference type="ARBA" id="ARBA00022763"/>
    </source>
</evidence>
<dbReference type="Gene3D" id="3.40.50.300">
    <property type="entry name" value="P-loop containing nucleotide triphosphate hydrolases"/>
    <property type="match status" value="2"/>
</dbReference>
<evidence type="ECO:0000313" key="11">
    <source>
        <dbReference type="Proteomes" id="UP000199350"/>
    </source>
</evidence>
<proteinExistence type="predicted"/>
<dbReference type="GO" id="GO:0003677">
    <property type="term" value="F:DNA binding"/>
    <property type="evidence" value="ECO:0007669"/>
    <property type="project" value="UniProtKB-KW"/>
</dbReference>
<dbReference type="GO" id="GO:0005524">
    <property type="term" value="F:ATP binding"/>
    <property type="evidence" value="ECO:0007669"/>
    <property type="project" value="UniProtKB-KW"/>
</dbReference>
<dbReference type="PANTHER" id="PTHR47964:SF1">
    <property type="entry name" value="ATP-DEPENDENT DNA HELICASE HOMOLOG RECG, CHLOROPLASTIC"/>
    <property type="match status" value="1"/>
</dbReference>
<dbReference type="InterPro" id="IPR012340">
    <property type="entry name" value="NA-bd_OB-fold"/>
</dbReference>
<evidence type="ECO:0000256" key="5">
    <source>
        <dbReference type="ARBA" id="ARBA00022840"/>
    </source>
</evidence>
<keyword evidence="1" id="KW-0547">Nucleotide-binding</keyword>
<feature type="domain" description="Helicase ATP-binding" evidence="8">
    <location>
        <begin position="293"/>
        <end position="458"/>
    </location>
</feature>
<dbReference type="InterPro" id="IPR033454">
    <property type="entry name" value="RecG_wedge"/>
</dbReference>
<dbReference type="GO" id="GO:0006281">
    <property type="term" value="P:DNA repair"/>
    <property type="evidence" value="ECO:0007669"/>
    <property type="project" value="UniProtKB-KW"/>
</dbReference>
<dbReference type="SUPFAM" id="SSF50249">
    <property type="entry name" value="Nucleic acid-binding proteins"/>
    <property type="match status" value="1"/>
</dbReference>
<dbReference type="GO" id="GO:0003678">
    <property type="term" value="F:DNA helicase activity"/>
    <property type="evidence" value="ECO:0007669"/>
    <property type="project" value="TreeGrafter"/>
</dbReference>
<dbReference type="Pfam" id="PF00270">
    <property type="entry name" value="DEAD"/>
    <property type="match status" value="1"/>
</dbReference>
<accession>A0A1G9M5H5</accession>
<dbReference type="InterPro" id="IPR001650">
    <property type="entry name" value="Helicase_C-like"/>
</dbReference>
<evidence type="ECO:0000256" key="4">
    <source>
        <dbReference type="ARBA" id="ARBA00022806"/>
    </source>
</evidence>
<evidence type="ECO:0000256" key="1">
    <source>
        <dbReference type="ARBA" id="ARBA00022741"/>
    </source>
</evidence>
<dbReference type="CDD" id="cd04488">
    <property type="entry name" value="RecG_wedge_OBF"/>
    <property type="match status" value="1"/>
</dbReference>